<dbReference type="InParanoid" id="A0A5C7ENL8"/>
<dbReference type="InterPro" id="IPR006311">
    <property type="entry name" value="TAT_signal"/>
</dbReference>
<evidence type="ECO:0000256" key="3">
    <source>
        <dbReference type="PIRSR" id="PIRSR039026-2"/>
    </source>
</evidence>
<dbReference type="PROSITE" id="PS51318">
    <property type="entry name" value="TAT"/>
    <property type="match status" value="1"/>
</dbReference>
<dbReference type="InterPro" id="IPR018389">
    <property type="entry name" value="DctP_fam"/>
</dbReference>
<dbReference type="Proteomes" id="UP000321201">
    <property type="component" value="Unassembled WGS sequence"/>
</dbReference>
<evidence type="ECO:0000256" key="2">
    <source>
        <dbReference type="PIRSR" id="PIRSR039026-1"/>
    </source>
</evidence>
<dbReference type="RefSeq" id="WP_147798986.1">
    <property type="nucleotide sequence ID" value="NZ_VPFL01000004.1"/>
</dbReference>
<dbReference type="NCBIfam" id="TIGR01409">
    <property type="entry name" value="TAT_signal_seq"/>
    <property type="match status" value="1"/>
</dbReference>
<dbReference type="Pfam" id="PF03480">
    <property type="entry name" value="DctP"/>
    <property type="match status" value="1"/>
</dbReference>
<keyword evidence="3" id="KW-0479">Metal-binding</keyword>
<dbReference type="GO" id="GO:0055085">
    <property type="term" value="P:transmembrane transport"/>
    <property type="evidence" value="ECO:0007669"/>
    <property type="project" value="InterPro"/>
</dbReference>
<protein>
    <submittedName>
        <fullName evidence="5">TRAP transporter substrate-binding protein</fullName>
    </submittedName>
</protein>
<feature type="binding site" evidence="2">
    <location>
        <position position="181"/>
    </location>
    <ligand>
        <name>substrate</name>
    </ligand>
</feature>
<dbReference type="InterPro" id="IPR038404">
    <property type="entry name" value="TRAP_DctP_sf"/>
</dbReference>
<dbReference type="GO" id="GO:0046872">
    <property type="term" value="F:metal ion binding"/>
    <property type="evidence" value="ECO:0007669"/>
    <property type="project" value="UniProtKB-KW"/>
</dbReference>
<dbReference type="GO" id="GO:0031317">
    <property type="term" value="C:tripartite ATP-independent periplasmic transporter complex"/>
    <property type="evidence" value="ECO:0007669"/>
    <property type="project" value="InterPro"/>
</dbReference>
<feature type="binding site" evidence="3">
    <location>
        <position position="218"/>
    </location>
    <ligand>
        <name>substrate</name>
    </ligand>
</feature>
<dbReference type="CDD" id="cd13604">
    <property type="entry name" value="PBP2_TRAP_ketoacid_lactate_like"/>
    <property type="match status" value="1"/>
</dbReference>
<feature type="chain" id="PRO_5022699089" evidence="4">
    <location>
        <begin position="28"/>
        <end position="364"/>
    </location>
</feature>
<evidence type="ECO:0000256" key="1">
    <source>
        <dbReference type="ARBA" id="ARBA00022729"/>
    </source>
</evidence>
<gene>
    <name evidence="5" type="ORF">FR698_04545</name>
</gene>
<evidence type="ECO:0000313" key="5">
    <source>
        <dbReference type="EMBL" id="TXF12904.1"/>
    </source>
</evidence>
<reference evidence="5 6" key="1">
    <citation type="submission" date="2019-08" db="EMBL/GenBank/DDBJ databases">
        <title>Pelomicrobium methylotrophicum gen. nov., sp. nov. a moderately thermophilic, facultatively anaerobic, lithoautotrophic and methylotrophic bacterium isolated from a terrestrial mud volcano.</title>
        <authorList>
            <person name="Slobodkina G.B."/>
            <person name="Merkel A.Y."/>
            <person name="Slobodkin A.I."/>
        </authorList>
    </citation>
    <scope>NUCLEOTIDE SEQUENCE [LARGE SCALE GENOMIC DNA]</scope>
    <source>
        <strain evidence="5 6">SM250</strain>
    </source>
</reference>
<name>A0A5C7ENL8_9PROT</name>
<sequence length="364" mass="39788">MNRRGFLKKTAAGAAAGTLGFPMIAKAQAAKTFHWKMTTTWPAGSPFYQSGPGSAEAFAKKVEVMSNGRLKIKVFAAGELLPAFEGFDACSAGTVEMNHGVAYYWAGKTFASQYFGTVPFGMSYLGQHAWLWEGGGLQLWEEVYKPFGLVPLPAGCTGVQMTGWFKKPVNSVADLKGLKMRIPGLAGKVYAALGVDVKLLPGGEIFPALERGVIDAAEWVGPYLDQKLGLQNAAKYYYTTGWHEPSTTTEIVINKKAWDSLPADLKEIVIYTAKAMDIEGLLWLETKNAQALNELVEKDGVKVSTLPPDVVKRLKEATADTLSSAAAKDPLVKKVHDHYFAFKKKHDFWAKVSETHFATQVRDL</sequence>
<dbReference type="InterPro" id="IPR019546">
    <property type="entry name" value="TAT_signal_bac_arc"/>
</dbReference>
<evidence type="ECO:0000313" key="6">
    <source>
        <dbReference type="Proteomes" id="UP000321201"/>
    </source>
</evidence>
<organism evidence="5 6">
    <name type="scientific">Pelomicrobium methylotrophicum</name>
    <dbReference type="NCBI Taxonomy" id="2602750"/>
    <lineage>
        <taxon>Bacteria</taxon>
        <taxon>Pseudomonadati</taxon>
        <taxon>Pseudomonadota</taxon>
        <taxon>Hydrogenophilia</taxon>
        <taxon>Hydrogenophilia incertae sedis</taxon>
        <taxon>Pelomicrobium</taxon>
    </lineage>
</organism>
<dbReference type="OrthoDB" id="9771186at2"/>
<feature type="signal peptide" evidence="4">
    <location>
        <begin position="1"/>
        <end position="27"/>
    </location>
</feature>
<keyword evidence="1 4" id="KW-0732">Signal</keyword>
<dbReference type="NCBIfam" id="NF037995">
    <property type="entry name" value="TRAP_S1"/>
    <property type="match status" value="1"/>
</dbReference>
<dbReference type="Gene3D" id="3.40.190.10">
    <property type="entry name" value="Periplasmic binding protein-like II"/>
    <property type="match status" value="1"/>
</dbReference>
<feature type="binding site" evidence="2">
    <location>
        <position position="160"/>
    </location>
    <ligand>
        <name>substrate</name>
    </ligand>
</feature>
<dbReference type="PANTHER" id="PTHR33376">
    <property type="match status" value="1"/>
</dbReference>
<dbReference type="EMBL" id="VPFL01000004">
    <property type="protein sequence ID" value="TXF12904.1"/>
    <property type="molecule type" value="Genomic_DNA"/>
</dbReference>
<keyword evidence="6" id="KW-1185">Reference proteome</keyword>
<dbReference type="PANTHER" id="PTHR33376:SF5">
    <property type="entry name" value="EXTRACYTOPLASMIC SOLUTE RECEPTOR PROTEIN"/>
    <property type="match status" value="1"/>
</dbReference>
<accession>A0A5C7ENL8</accession>
<proteinExistence type="predicted"/>
<dbReference type="AlphaFoldDB" id="A0A5C7ENL8"/>
<dbReference type="Gene3D" id="3.40.190.170">
    <property type="entry name" value="Bacterial extracellular solute-binding protein, family 7"/>
    <property type="match status" value="1"/>
</dbReference>
<feature type="binding site" evidence="3">
    <location>
        <position position="219"/>
    </location>
    <ligand>
        <name>Na(+)</name>
        <dbReference type="ChEBI" id="CHEBI:29101"/>
    </ligand>
</feature>
<dbReference type="InterPro" id="IPR026289">
    <property type="entry name" value="SBP_TakP-like"/>
</dbReference>
<comment type="caution">
    <text evidence="5">The sequence shown here is derived from an EMBL/GenBank/DDBJ whole genome shotgun (WGS) entry which is preliminary data.</text>
</comment>
<feature type="binding site" evidence="3">
    <location>
        <position position="244"/>
    </location>
    <ligand>
        <name>substrate</name>
    </ligand>
</feature>
<dbReference type="PIRSF" id="PIRSF039026">
    <property type="entry name" value="SiaP"/>
    <property type="match status" value="1"/>
</dbReference>
<evidence type="ECO:0000256" key="4">
    <source>
        <dbReference type="SAM" id="SignalP"/>
    </source>
</evidence>